<evidence type="ECO:0000313" key="2">
    <source>
        <dbReference type="Proteomes" id="UP001564657"/>
    </source>
</evidence>
<name>A0ABV4BT52_9CLOT</name>
<organism evidence="1 2">
    <name type="scientific">Clostridium moutaii</name>
    <dbReference type="NCBI Taxonomy" id="3240932"/>
    <lineage>
        <taxon>Bacteria</taxon>
        <taxon>Bacillati</taxon>
        <taxon>Bacillota</taxon>
        <taxon>Clostridia</taxon>
        <taxon>Eubacteriales</taxon>
        <taxon>Clostridiaceae</taxon>
        <taxon>Clostridium</taxon>
    </lineage>
</organism>
<dbReference type="RefSeq" id="WP_369705863.1">
    <property type="nucleotide sequence ID" value="NZ_JBGEWD010000033.1"/>
</dbReference>
<proteinExistence type="predicted"/>
<keyword evidence="2" id="KW-1185">Reference proteome</keyword>
<protein>
    <submittedName>
        <fullName evidence="1">Uncharacterized protein</fullName>
    </submittedName>
</protein>
<dbReference type="EMBL" id="JBGEWD010000033">
    <property type="protein sequence ID" value="MEY8001969.1"/>
    <property type="molecule type" value="Genomic_DNA"/>
</dbReference>
<gene>
    <name evidence="1" type="ORF">AB8U03_17600</name>
</gene>
<dbReference type="Proteomes" id="UP001564657">
    <property type="component" value="Unassembled WGS sequence"/>
</dbReference>
<sequence>MKTGIVSKNIGNSGWIIGGYQFITHEDVFTKQEFKGSLANGKDNKLSAIYIDINSSKFEFIKSGLKAITSKDNRIGYDSNTDWRKEIENQYITMINRIRYSG</sequence>
<comment type="caution">
    <text evidence="1">The sequence shown here is derived from an EMBL/GenBank/DDBJ whole genome shotgun (WGS) entry which is preliminary data.</text>
</comment>
<evidence type="ECO:0000313" key="1">
    <source>
        <dbReference type="EMBL" id="MEY8001969.1"/>
    </source>
</evidence>
<accession>A0ABV4BT52</accession>
<reference evidence="1 2" key="1">
    <citation type="submission" date="2024-08" db="EMBL/GenBank/DDBJ databases">
        <title>Clostridium lapicellarii sp. nov., and Clostridium renhuaiense sp. nov., two species isolated from the mud in a fermentation cellar used for producing sauce-flavour Chinese liquors.</title>
        <authorList>
            <person name="Yang F."/>
            <person name="Wang H."/>
            <person name="Chen L.Q."/>
            <person name="Zhou N."/>
            <person name="Lu J.J."/>
            <person name="Pu X.X."/>
            <person name="Wan B."/>
            <person name="Wang L."/>
            <person name="Liu S.J."/>
        </authorList>
    </citation>
    <scope>NUCLEOTIDE SEQUENCE [LARGE SCALE GENOMIC DNA]</scope>
    <source>
        <strain evidence="1 2">MT-5</strain>
    </source>
</reference>